<name>A0ABZ1U1A9_9ACTN</name>
<proteinExistence type="predicted"/>
<evidence type="ECO:0000313" key="3">
    <source>
        <dbReference type="EMBL" id="WUQ84515.1"/>
    </source>
</evidence>
<feature type="compositionally biased region" description="Low complexity" evidence="1">
    <location>
        <begin position="32"/>
        <end position="66"/>
    </location>
</feature>
<evidence type="ECO:0000256" key="2">
    <source>
        <dbReference type="SAM" id="SignalP"/>
    </source>
</evidence>
<feature type="region of interest" description="Disordered" evidence="1">
    <location>
        <begin position="32"/>
        <end position="92"/>
    </location>
</feature>
<dbReference type="Proteomes" id="UP001432222">
    <property type="component" value="Chromosome"/>
</dbReference>
<dbReference type="RefSeq" id="WP_328955365.1">
    <property type="nucleotide sequence ID" value="NZ_CP108110.1"/>
</dbReference>
<keyword evidence="2" id="KW-0732">Signal</keyword>
<protein>
    <recommendedName>
        <fullName evidence="5">DUF4352 domain-containing protein</fullName>
    </recommendedName>
</protein>
<evidence type="ECO:0000313" key="4">
    <source>
        <dbReference type="Proteomes" id="UP001432222"/>
    </source>
</evidence>
<feature type="compositionally biased region" description="Low complexity" evidence="1">
    <location>
        <begin position="79"/>
        <end position="90"/>
    </location>
</feature>
<organism evidence="3 4">
    <name type="scientific">Kitasatospora purpeofusca</name>
    <dbReference type="NCBI Taxonomy" id="67352"/>
    <lineage>
        <taxon>Bacteria</taxon>
        <taxon>Bacillati</taxon>
        <taxon>Actinomycetota</taxon>
        <taxon>Actinomycetes</taxon>
        <taxon>Kitasatosporales</taxon>
        <taxon>Streptomycetaceae</taxon>
        <taxon>Kitasatospora</taxon>
    </lineage>
</organism>
<dbReference type="PROSITE" id="PS51257">
    <property type="entry name" value="PROKAR_LIPOPROTEIN"/>
    <property type="match status" value="1"/>
</dbReference>
<reference evidence="3" key="1">
    <citation type="submission" date="2022-10" db="EMBL/GenBank/DDBJ databases">
        <title>The complete genomes of actinobacterial strains from the NBC collection.</title>
        <authorList>
            <person name="Joergensen T.S."/>
            <person name="Alvarez Arevalo M."/>
            <person name="Sterndorff E.B."/>
            <person name="Faurdal D."/>
            <person name="Vuksanovic O."/>
            <person name="Mourched A.-S."/>
            <person name="Charusanti P."/>
            <person name="Shaw S."/>
            <person name="Blin K."/>
            <person name="Weber T."/>
        </authorList>
    </citation>
    <scope>NUCLEOTIDE SEQUENCE</scope>
    <source>
        <strain evidence="3">NBC_00222</strain>
    </source>
</reference>
<feature type="chain" id="PRO_5046882022" description="DUF4352 domain-containing protein" evidence="2">
    <location>
        <begin position="26"/>
        <end position="248"/>
    </location>
</feature>
<evidence type="ECO:0008006" key="5">
    <source>
        <dbReference type="Google" id="ProtNLM"/>
    </source>
</evidence>
<evidence type="ECO:0000256" key="1">
    <source>
        <dbReference type="SAM" id="MobiDB-lite"/>
    </source>
</evidence>
<keyword evidence="4" id="KW-1185">Reference proteome</keyword>
<accession>A0ABZ1U1A9</accession>
<dbReference type="EMBL" id="CP108110">
    <property type="protein sequence ID" value="WUQ84515.1"/>
    <property type="molecule type" value="Genomic_DNA"/>
</dbReference>
<feature type="signal peptide" evidence="2">
    <location>
        <begin position="1"/>
        <end position="25"/>
    </location>
</feature>
<sequence>MTKLRNTLRAAAPVAALALALTACGPENDDPAVTAAPTGAAPTSAPAGGITAAPTAAAPTSAPAAGAAGGAAGGGSPTAGGLPSAATSGNPIGGASGGGSKITFENPLALTATGSYLGKTKADVTPVSVVKGTAAEIAPYNWKPADTAGRTPYYVTVNFTNRTGAPLQDEYFMMRFKVQTEPKGTGILSAPTVLRSIPQCDTGKKPGTLADGATQQQCAVYLVPDGTPPQFLVFGSVLDTQPLIWKAS</sequence>
<feature type="compositionally biased region" description="Gly residues" evidence="1">
    <location>
        <begin position="67"/>
        <end position="78"/>
    </location>
</feature>
<gene>
    <name evidence="3" type="ORF">OHA16_17020</name>
</gene>